<keyword evidence="6 8" id="KW-0627">Porphyrin biosynthesis</keyword>
<dbReference type="PROSITE" id="PS00906">
    <property type="entry name" value="UROD_1"/>
    <property type="match status" value="1"/>
</dbReference>
<dbReference type="GO" id="GO:0005829">
    <property type="term" value="C:cytosol"/>
    <property type="evidence" value="ECO:0007669"/>
    <property type="project" value="TreeGrafter"/>
</dbReference>
<comment type="pathway">
    <text evidence="1 8">Porphyrin-containing compound metabolism; protoporphyrin-IX biosynthesis; coproporphyrinogen-III from 5-aminolevulinate: step 4/4.</text>
</comment>
<dbReference type="AlphaFoldDB" id="A0A1I2IZF3"/>
<evidence type="ECO:0000313" key="12">
    <source>
        <dbReference type="Proteomes" id="UP000198964"/>
    </source>
</evidence>
<evidence type="ECO:0000256" key="9">
    <source>
        <dbReference type="RuleBase" id="RU004169"/>
    </source>
</evidence>
<dbReference type="EC" id="4.1.1.37" evidence="3 7"/>
<gene>
    <name evidence="11" type="ORF">SAMN05216283_10797</name>
</gene>
<dbReference type="NCBIfam" id="TIGR01464">
    <property type="entry name" value="hemE"/>
    <property type="match status" value="1"/>
</dbReference>
<dbReference type="InterPro" id="IPR006361">
    <property type="entry name" value="Uroporphyrinogen_deCO2ase_HemE"/>
</dbReference>
<sequence>MQSIFLDTLQGKTTERPPVWFMRQAGRVLPNYNQLKERYTFRELMDDAKLAAEVTLMPISDLGVDAAILFSDILVIPNAMGMELEFTDHGPVFNKPLKGITNPADHLNPDPSKLEYIYKAIEEIIRQRPSNIPLIGFCGAPLTTLCYMVQGISSNPNFPEAVKFLFQYKKEAKRLIDAIADLSVVYAKKQIEHGIDAFQLFETHANLIPVELYQELFMPAVIKISKAVRETGTPFIFFPKGLGTGLRYVTPEIADFVSIDWQMPIQHARELVHPEVGLQGNLDPRMLYASQEEIAIELEKFKPFFRENPRWIFNLGHGFLPDIPYENAKFVVDWIKSTNWQE</sequence>
<evidence type="ECO:0000256" key="4">
    <source>
        <dbReference type="ARBA" id="ARBA00022793"/>
    </source>
</evidence>
<dbReference type="InterPro" id="IPR038071">
    <property type="entry name" value="UROD/MetE-like_sf"/>
</dbReference>
<evidence type="ECO:0000256" key="6">
    <source>
        <dbReference type="ARBA" id="ARBA00023244"/>
    </source>
</evidence>
<protein>
    <recommendedName>
        <fullName evidence="3 7">Uroporphyrinogen decarboxylase</fullName>
        <ecNumber evidence="3 7">4.1.1.37</ecNumber>
    </recommendedName>
</protein>
<dbReference type="Gene3D" id="3.20.20.210">
    <property type="match status" value="1"/>
</dbReference>
<reference evidence="11 12" key="1">
    <citation type="submission" date="2016-10" db="EMBL/GenBank/DDBJ databases">
        <authorList>
            <person name="de Groot N.N."/>
        </authorList>
    </citation>
    <scope>NUCLEOTIDE SEQUENCE [LARGE SCALE GENOMIC DNA]</scope>
    <source>
        <strain evidence="11 12">CGMCC 1.9156</strain>
    </source>
</reference>
<evidence type="ECO:0000256" key="3">
    <source>
        <dbReference type="ARBA" id="ARBA00012288"/>
    </source>
</evidence>
<comment type="similarity">
    <text evidence="2 9">Belongs to the uroporphyrinogen decarboxylase family.</text>
</comment>
<dbReference type="STRING" id="655355.SAMN05216283_10797"/>
<proteinExistence type="inferred from homology"/>
<dbReference type="PANTHER" id="PTHR21091">
    <property type="entry name" value="METHYLTETRAHYDROFOLATE:HOMOCYSTEINE METHYLTRANSFERASE RELATED"/>
    <property type="match status" value="1"/>
</dbReference>
<dbReference type="RefSeq" id="WP_093920433.1">
    <property type="nucleotide sequence ID" value="NZ_FONW01000007.1"/>
</dbReference>
<evidence type="ECO:0000313" key="11">
    <source>
        <dbReference type="EMBL" id="SFF47835.1"/>
    </source>
</evidence>
<dbReference type="PANTHER" id="PTHR21091:SF169">
    <property type="entry name" value="UROPORPHYRINOGEN DECARBOXYLASE"/>
    <property type="match status" value="1"/>
</dbReference>
<name>A0A1I2IZF3_9BACT</name>
<feature type="domain" description="Uroporphyrinogen decarboxylase (URO-D)" evidence="10">
    <location>
        <begin position="18"/>
        <end position="27"/>
    </location>
</feature>
<evidence type="ECO:0000256" key="1">
    <source>
        <dbReference type="ARBA" id="ARBA00004804"/>
    </source>
</evidence>
<keyword evidence="12" id="KW-1185">Reference proteome</keyword>
<organism evidence="11 12">
    <name type="scientific">Sunxiuqinia elliptica</name>
    <dbReference type="NCBI Taxonomy" id="655355"/>
    <lineage>
        <taxon>Bacteria</taxon>
        <taxon>Pseudomonadati</taxon>
        <taxon>Bacteroidota</taxon>
        <taxon>Bacteroidia</taxon>
        <taxon>Marinilabiliales</taxon>
        <taxon>Prolixibacteraceae</taxon>
        <taxon>Sunxiuqinia</taxon>
    </lineage>
</organism>
<evidence type="ECO:0000256" key="5">
    <source>
        <dbReference type="ARBA" id="ARBA00023239"/>
    </source>
</evidence>
<keyword evidence="4 8" id="KW-0210">Decarboxylase</keyword>
<keyword evidence="5 8" id="KW-0456">Lyase</keyword>
<comment type="catalytic activity">
    <reaction evidence="8">
        <text>uroporphyrinogen III + 4 H(+) = coproporphyrinogen III + 4 CO2</text>
        <dbReference type="Rhea" id="RHEA:19865"/>
        <dbReference type="ChEBI" id="CHEBI:15378"/>
        <dbReference type="ChEBI" id="CHEBI:16526"/>
        <dbReference type="ChEBI" id="CHEBI:57308"/>
        <dbReference type="ChEBI" id="CHEBI:57309"/>
        <dbReference type="EC" id="4.1.1.37"/>
    </reaction>
</comment>
<dbReference type="GO" id="GO:0004853">
    <property type="term" value="F:uroporphyrinogen decarboxylase activity"/>
    <property type="evidence" value="ECO:0007669"/>
    <property type="project" value="UniProtKB-UniRule"/>
</dbReference>
<accession>A0A1I2IZF3</accession>
<dbReference type="Pfam" id="PF01208">
    <property type="entry name" value="URO-D"/>
    <property type="match status" value="1"/>
</dbReference>
<dbReference type="InterPro" id="IPR000257">
    <property type="entry name" value="Uroporphyrinogen_deCOase"/>
</dbReference>
<evidence type="ECO:0000259" key="10">
    <source>
        <dbReference type="PROSITE" id="PS00906"/>
    </source>
</evidence>
<dbReference type="SUPFAM" id="SSF51726">
    <property type="entry name" value="UROD/MetE-like"/>
    <property type="match status" value="1"/>
</dbReference>
<evidence type="ECO:0000256" key="2">
    <source>
        <dbReference type="ARBA" id="ARBA00009935"/>
    </source>
</evidence>
<evidence type="ECO:0000256" key="8">
    <source>
        <dbReference type="RuleBase" id="RU000554"/>
    </source>
</evidence>
<dbReference type="EMBL" id="FONW01000007">
    <property type="protein sequence ID" value="SFF47835.1"/>
    <property type="molecule type" value="Genomic_DNA"/>
</dbReference>
<dbReference type="Proteomes" id="UP000198964">
    <property type="component" value="Unassembled WGS sequence"/>
</dbReference>
<dbReference type="GO" id="GO:0006782">
    <property type="term" value="P:protoporphyrinogen IX biosynthetic process"/>
    <property type="evidence" value="ECO:0007669"/>
    <property type="project" value="UniProtKB-UniPathway"/>
</dbReference>
<evidence type="ECO:0000256" key="7">
    <source>
        <dbReference type="NCBIfam" id="TIGR01464"/>
    </source>
</evidence>
<dbReference type="UniPathway" id="UPA00251">
    <property type="reaction ID" value="UER00321"/>
</dbReference>